<feature type="domain" description="BTB" evidence="13">
    <location>
        <begin position="99"/>
        <end position="170"/>
    </location>
</feature>
<dbReference type="GO" id="GO:0008270">
    <property type="term" value="F:zinc ion binding"/>
    <property type="evidence" value="ECO:0007669"/>
    <property type="project" value="UniProtKB-KW"/>
</dbReference>
<dbReference type="Pfam" id="PF00096">
    <property type="entry name" value="zf-C2H2"/>
    <property type="match status" value="8"/>
</dbReference>
<dbReference type="OrthoDB" id="6077919at2759"/>
<feature type="compositionally biased region" description="Basic and acidic residues" evidence="12">
    <location>
        <begin position="232"/>
        <end position="244"/>
    </location>
</feature>
<dbReference type="InterPro" id="IPR050457">
    <property type="entry name" value="ZnFinger_BTB_dom_contain"/>
</dbReference>
<gene>
    <name evidence="15" type="ORF">WN48_03782</name>
</gene>
<feature type="compositionally biased region" description="Polar residues" evidence="12">
    <location>
        <begin position="945"/>
        <end position="977"/>
    </location>
</feature>
<proteinExistence type="inferred from homology"/>
<dbReference type="FunFam" id="3.30.160.60:FF:002070">
    <property type="entry name" value="Zinc finger protein"/>
    <property type="match status" value="1"/>
</dbReference>
<feature type="compositionally biased region" description="Polar residues" evidence="12">
    <location>
        <begin position="580"/>
        <end position="620"/>
    </location>
</feature>
<feature type="domain" description="C2H2-type" evidence="14">
    <location>
        <begin position="808"/>
        <end position="835"/>
    </location>
</feature>
<evidence type="ECO:0000256" key="12">
    <source>
        <dbReference type="SAM" id="MobiDB-lite"/>
    </source>
</evidence>
<dbReference type="FunFam" id="3.30.160.60:FF:000624">
    <property type="entry name" value="zinc finger protein 697"/>
    <property type="match status" value="1"/>
</dbReference>
<evidence type="ECO:0000259" key="14">
    <source>
        <dbReference type="PROSITE" id="PS50157"/>
    </source>
</evidence>
<evidence type="ECO:0000259" key="13">
    <source>
        <dbReference type="PROSITE" id="PS50097"/>
    </source>
</evidence>
<comment type="similarity">
    <text evidence="2">Belongs to the krueppel C2H2-type zinc-finger protein family.</text>
</comment>
<dbReference type="GO" id="GO:0048598">
    <property type="term" value="P:embryonic morphogenesis"/>
    <property type="evidence" value="ECO:0007669"/>
    <property type="project" value="UniProtKB-ARBA"/>
</dbReference>
<dbReference type="GO" id="GO:0000981">
    <property type="term" value="F:DNA-binding transcription factor activity, RNA polymerase II-specific"/>
    <property type="evidence" value="ECO:0007669"/>
    <property type="project" value="TreeGrafter"/>
</dbReference>
<keyword evidence="5 11" id="KW-0863">Zinc-finger</keyword>
<feature type="domain" description="C2H2-type" evidence="14">
    <location>
        <begin position="752"/>
        <end position="779"/>
    </location>
</feature>
<dbReference type="InterPro" id="IPR036236">
    <property type="entry name" value="Znf_C2H2_sf"/>
</dbReference>
<feature type="domain" description="C2H2-type" evidence="14">
    <location>
        <begin position="864"/>
        <end position="891"/>
    </location>
</feature>
<dbReference type="InterPro" id="IPR013087">
    <property type="entry name" value="Znf_C2H2_type"/>
</dbReference>
<feature type="domain" description="C2H2-type" evidence="14">
    <location>
        <begin position="694"/>
        <end position="721"/>
    </location>
</feature>
<accession>A0A310SM20</accession>
<evidence type="ECO:0000256" key="9">
    <source>
        <dbReference type="ARBA" id="ARBA00023163"/>
    </source>
</evidence>
<feature type="domain" description="C2H2-type" evidence="14">
    <location>
        <begin position="836"/>
        <end position="863"/>
    </location>
</feature>
<dbReference type="Pfam" id="PF00651">
    <property type="entry name" value="BTB"/>
    <property type="match status" value="1"/>
</dbReference>
<keyword evidence="3" id="KW-0479">Metal-binding</keyword>
<dbReference type="FunFam" id="3.30.160.60:FF:003117">
    <property type="entry name" value="Si:ch73-120g24.4"/>
    <property type="match status" value="1"/>
</dbReference>
<keyword evidence="4" id="KW-0677">Repeat</keyword>
<evidence type="ECO:0000313" key="16">
    <source>
        <dbReference type="Proteomes" id="UP000250275"/>
    </source>
</evidence>
<dbReference type="PROSITE" id="PS50097">
    <property type="entry name" value="BTB"/>
    <property type="match status" value="1"/>
</dbReference>
<dbReference type="FunFam" id="3.30.160.60:FF:001498">
    <property type="entry name" value="Zinc finger protein 404"/>
    <property type="match status" value="1"/>
</dbReference>
<dbReference type="FunFam" id="3.30.160.60:FF:000100">
    <property type="entry name" value="Zinc finger 45-like"/>
    <property type="match status" value="1"/>
</dbReference>
<feature type="domain" description="C2H2-type" evidence="14">
    <location>
        <begin position="892"/>
        <end position="919"/>
    </location>
</feature>
<keyword evidence="6" id="KW-0862">Zinc</keyword>
<evidence type="ECO:0000256" key="6">
    <source>
        <dbReference type="ARBA" id="ARBA00022833"/>
    </source>
</evidence>
<dbReference type="GO" id="GO:0000978">
    <property type="term" value="F:RNA polymerase II cis-regulatory region sequence-specific DNA binding"/>
    <property type="evidence" value="ECO:0007669"/>
    <property type="project" value="TreeGrafter"/>
</dbReference>
<dbReference type="Gene3D" id="3.30.710.10">
    <property type="entry name" value="Potassium Channel Kv1.1, Chain A"/>
    <property type="match status" value="1"/>
</dbReference>
<evidence type="ECO:0000256" key="2">
    <source>
        <dbReference type="ARBA" id="ARBA00006991"/>
    </source>
</evidence>
<dbReference type="PROSITE" id="PS00028">
    <property type="entry name" value="ZINC_FINGER_C2H2_1"/>
    <property type="match status" value="7"/>
</dbReference>
<feature type="region of interest" description="Disordered" evidence="12">
    <location>
        <begin position="540"/>
        <end position="559"/>
    </location>
</feature>
<dbReference type="PANTHER" id="PTHR46105:SF5">
    <property type="entry name" value="ZINC FINGER AND BTB DOMAIN-CONTAINING PROTEIN 44 ISOFORM X1"/>
    <property type="match status" value="1"/>
</dbReference>
<protein>
    <submittedName>
        <fullName evidence="15">Uncharacterized protein</fullName>
    </submittedName>
</protein>
<dbReference type="SUPFAM" id="SSF54695">
    <property type="entry name" value="POZ domain"/>
    <property type="match status" value="1"/>
</dbReference>
<feature type="region of interest" description="Disordered" evidence="12">
    <location>
        <begin position="580"/>
        <end position="627"/>
    </location>
</feature>
<dbReference type="InterPro" id="IPR000210">
    <property type="entry name" value="BTB/POZ_dom"/>
</dbReference>
<dbReference type="FunFam" id="3.30.160.60:FF:000325">
    <property type="entry name" value="ZFP90 zinc finger protein"/>
    <property type="match status" value="1"/>
</dbReference>
<dbReference type="Proteomes" id="UP000250275">
    <property type="component" value="Unassembled WGS sequence"/>
</dbReference>
<feature type="region of interest" description="Disordered" evidence="12">
    <location>
        <begin position="938"/>
        <end position="977"/>
    </location>
</feature>
<dbReference type="EMBL" id="KQ762207">
    <property type="protein sequence ID" value="OAD56042.1"/>
    <property type="molecule type" value="Genomic_DNA"/>
</dbReference>
<keyword evidence="10" id="KW-0539">Nucleus</keyword>
<keyword evidence="7" id="KW-0805">Transcription regulation</keyword>
<dbReference type="Gene3D" id="3.30.160.60">
    <property type="entry name" value="Classic Zinc Finger"/>
    <property type="match status" value="8"/>
</dbReference>
<dbReference type="FunFam" id="3.30.160.60:FF:000446">
    <property type="entry name" value="Zinc finger protein"/>
    <property type="match status" value="1"/>
</dbReference>
<evidence type="ECO:0000256" key="7">
    <source>
        <dbReference type="ARBA" id="ARBA00023015"/>
    </source>
</evidence>
<evidence type="ECO:0000256" key="4">
    <source>
        <dbReference type="ARBA" id="ARBA00022737"/>
    </source>
</evidence>
<dbReference type="PANTHER" id="PTHR46105">
    <property type="entry name" value="AGAP004733-PA"/>
    <property type="match status" value="1"/>
</dbReference>
<dbReference type="SUPFAM" id="SSF57667">
    <property type="entry name" value="beta-beta-alpha zinc fingers"/>
    <property type="match status" value="4"/>
</dbReference>
<sequence>MGGVPSSSLSVERLQGAEVVSAHLRISGGSRPAELFSDGYLELEHVVILQTVANRPKAIGSSVLSQLNWSMMGEVIRVSGRAPDVGEFLKEAMLSQRFADVALCCPDGQRFLAHRLVLSAASPYLQEVLLAHSRTSTHCEPITVILAEVEAPELAAILGFVYTGSATVPRPRLNAFLHAAEALHIRLPPVPVVMTCTQADCKQEDIKDVKISPKYLQCDQYPCCDRWYRSRRNQDGDSAGKEEPYPAIESLETAREIRPLPESMNFAGSRYGPSRYCSTTWPVPPFANAAQEKTVHDVDQRLDKDRMSQTDVRRSSYDLRSKPLDPLDARMKGDHGRFQATNEEDVLGKDLSTYGSCFEHERTPADRLSVIRSRIGTCQGKTVALPLPDRTRSYEKSDFGEDLTCRESCFVWKSPKRHVANRVIASPWKQTVRPYHLPKLQPMVFQPHVDDVGKKWSGLIGLNGNDESTMPRKKIEVSMVLLQKTRENLRVPEVTRPPAISTSPNRQFSKNSAPADHYYGVEVPITHDVAYSNGSKLLEANSTLGPRPQEFYPPQIPSSTITQITPAVNSDVRNSETMLQSQNNVISTTTRSLSSATEGSQMNINRKGSYFGQTLPQSPQRPEISHPVSRLCDTIESTGKTDRFANVEAEKPEKETRIDDKFAERVIINSDNNNNDAIVSQDAVQRGKGAQENHRCDQCGKTFVTKASLKVHVRTHSGEKPFRCTDCGKQFSQLRNYKYHRSVHEGTREFAATCPECGKYFNDRGYLSSHMKIHRNRKEYGCAECGKSFNQRVAYNMHVRIHTGVKPHQCEQCGKAFSRKMLLKQHLRTHSGERPYQCQVCQKAFADRSNMTLHTRLHSGLKPYQCTLCSKAFTKKHHLKTHLNYHTGTKPYSCPNCGLRFSQSSNMRTHFKKCTISNPPEAKSSRLEGTVIDSSKTVQARVISRTPTDTLTPPNSDQELSILTPISKSNGVEGSAT</sequence>
<dbReference type="SMART" id="SM00355">
    <property type="entry name" value="ZnF_C2H2"/>
    <property type="match status" value="8"/>
</dbReference>
<evidence type="ECO:0000313" key="15">
    <source>
        <dbReference type="EMBL" id="OAD56042.1"/>
    </source>
</evidence>
<reference evidence="15 16" key="1">
    <citation type="submission" date="2015-07" db="EMBL/GenBank/DDBJ databases">
        <title>The genome of Eufriesea mexicana.</title>
        <authorList>
            <person name="Pan H."/>
            <person name="Kapheim K."/>
        </authorList>
    </citation>
    <scope>NUCLEOTIDE SEQUENCE [LARGE SCALE GENOMIC DNA]</scope>
    <source>
        <strain evidence="15">0111107269</strain>
        <tissue evidence="15">Whole body</tissue>
    </source>
</reference>
<organism evidence="15 16">
    <name type="scientific">Eufriesea mexicana</name>
    <dbReference type="NCBI Taxonomy" id="516756"/>
    <lineage>
        <taxon>Eukaryota</taxon>
        <taxon>Metazoa</taxon>
        <taxon>Ecdysozoa</taxon>
        <taxon>Arthropoda</taxon>
        <taxon>Hexapoda</taxon>
        <taxon>Insecta</taxon>
        <taxon>Pterygota</taxon>
        <taxon>Neoptera</taxon>
        <taxon>Endopterygota</taxon>
        <taxon>Hymenoptera</taxon>
        <taxon>Apocrita</taxon>
        <taxon>Aculeata</taxon>
        <taxon>Apoidea</taxon>
        <taxon>Anthophila</taxon>
        <taxon>Apidae</taxon>
        <taxon>Eufriesea</taxon>
    </lineage>
</organism>
<keyword evidence="9" id="KW-0804">Transcription</keyword>
<comment type="subcellular location">
    <subcellularLocation>
        <location evidence="1">Nucleus</location>
    </subcellularLocation>
</comment>
<feature type="domain" description="C2H2-type" evidence="14">
    <location>
        <begin position="780"/>
        <end position="807"/>
    </location>
</feature>
<dbReference type="PROSITE" id="PS50157">
    <property type="entry name" value="ZINC_FINGER_C2H2_2"/>
    <property type="match status" value="8"/>
</dbReference>
<dbReference type="FunFam" id="3.30.160.60:FF:000188">
    <property type="entry name" value="Zinc finger protein 787"/>
    <property type="match status" value="1"/>
</dbReference>
<dbReference type="GO" id="GO:0005634">
    <property type="term" value="C:nucleus"/>
    <property type="evidence" value="ECO:0007669"/>
    <property type="project" value="UniProtKB-SubCell"/>
</dbReference>
<evidence type="ECO:0000256" key="5">
    <source>
        <dbReference type="ARBA" id="ARBA00022771"/>
    </source>
</evidence>
<evidence type="ECO:0000256" key="3">
    <source>
        <dbReference type="ARBA" id="ARBA00022723"/>
    </source>
</evidence>
<feature type="region of interest" description="Disordered" evidence="12">
    <location>
        <begin position="306"/>
        <end position="332"/>
    </location>
</feature>
<evidence type="ECO:0000256" key="10">
    <source>
        <dbReference type="ARBA" id="ARBA00023242"/>
    </source>
</evidence>
<evidence type="ECO:0000256" key="11">
    <source>
        <dbReference type="PROSITE-ProRule" id="PRU00042"/>
    </source>
</evidence>
<keyword evidence="8" id="KW-0238">DNA-binding</keyword>
<keyword evidence="16" id="KW-1185">Reference proteome</keyword>
<dbReference type="AlphaFoldDB" id="A0A310SM20"/>
<dbReference type="InterPro" id="IPR011333">
    <property type="entry name" value="SKP1/BTB/POZ_sf"/>
</dbReference>
<evidence type="ECO:0000256" key="8">
    <source>
        <dbReference type="ARBA" id="ARBA00023125"/>
    </source>
</evidence>
<feature type="domain" description="C2H2-type" evidence="14">
    <location>
        <begin position="722"/>
        <end position="749"/>
    </location>
</feature>
<dbReference type="SMART" id="SM00225">
    <property type="entry name" value="BTB"/>
    <property type="match status" value="1"/>
</dbReference>
<feature type="region of interest" description="Disordered" evidence="12">
    <location>
        <begin position="232"/>
        <end position="256"/>
    </location>
</feature>
<evidence type="ECO:0000256" key="1">
    <source>
        <dbReference type="ARBA" id="ARBA00004123"/>
    </source>
</evidence>
<name>A0A310SM20_9HYME</name>